<dbReference type="EMBL" id="BARS01014832">
    <property type="protein sequence ID" value="GAF97290.1"/>
    <property type="molecule type" value="Genomic_DNA"/>
</dbReference>
<evidence type="ECO:0000313" key="1">
    <source>
        <dbReference type="EMBL" id="GAF97290.1"/>
    </source>
</evidence>
<dbReference type="SUPFAM" id="SSF53822">
    <property type="entry name" value="Periplasmic binding protein-like I"/>
    <property type="match status" value="1"/>
</dbReference>
<dbReference type="AlphaFoldDB" id="X0V9H8"/>
<name>X0V9H8_9ZZZZ</name>
<sequence length="86" mass="8926">ARPAYTVDNLPMIPMDETAVSAGEPSTPFVTAYREVAPFAEAPGLYALPAYDACNRLIEAIGEAIAAGGEPTRDGVAAALGRSDSW</sequence>
<feature type="non-terminal residue" evidence="1">
    <location>
        <position position="1"/>
    </location>
</feature>
<proteinExistence type="predicted"/>
<accession>X0V9H8</accession>
<dbReference type="Gene3D" id="3.40.50.2300">
    <property type="match status" value="1"/>
</dbReference>
<reference evidence="1" key="1">
    <citation type="journal article" date="2014" name="Front. Microbiol.">
        <title>High frequency of phylogenetically diverse reductive dehalogenase-homologous genes in deep subseafloor sedimentary metagenomes.</title>
        <authorList>
            <person name="Kawai M."/>
            <person name="Futagami T."/>
            <person name="Toyoda A."/>
            <person name="Takaki Y."/>
            <person name="Nishi S."/>
            <person name="Hori S."/>
            <person name="Arai W."/>
            <person name="Tsubouchi T."/>
            <person name="Morono Y."/>
            <person name="Uchiyama I."/>
            <person name="Ito T."/>
            <person name="Fujiyama A."/>
            <person name="Inagaki F."/>
            <person name="Takami H."/>
        </authorList>
    </citation>
    <scope>NUCLEOTIDE SEQUENCE</scope>
    <source>
        <strain evidence="1">Expedition CK06-06</strain>
    </source>
</reference>
<protein>
    <submittedName>
        <fullName evidence="1">Uncharacterized protein</fullName>
    </submittedName>
</protein>
<gene>
    <name evidence="1" type="ORF">S01H1_24656</name>
</gene>
<dbReference type="InterPro" id="IPR028082">
    <property type="entry name" value="Peripla_BP_I"/>
</dbReference>
<comment type="caution">
    <text evidence="1">The sequence shown here is derived from an EMBL/GenBank/DDBJ whole genome shotgun (WGS) entry which is preliminary data.</text>
</comment>
<organism evidence="1">
    <name type="scientific">marine sediment metagenome</name>
    <dbReference type="NCBI Taxonomy" id="412755"/>
    <lineage>
        <taxon>unclassified sequences</taxon>
        <taxon>metagenomes</taxon>
        <taxon>ecological metagenomes</taxon>
    </lineage>
</organism>